<dbReference type="OrthoDB" id="9788127at2"/>
<dbReference type="GO" id="GO:0016740">
    <property type="term" value="F:transferase activity"/>
    <property type="evidence" value="ECO:0007669"/>
    <property type="project" value="UniProtKB-KW"/>
</dbReference>
<dbReference type="PANTHER" id="PTHR28055">
    <property type="entry name" value="ALTERED INHERITANCE OF MITOCHONDRIA PROTEIN 41, MITOCHONDRIAL"/>
    <property type="match status" value="1"/>
</dbReference>
<evidence type="ECO:0000313" key="1">
    <source>
        <dbReference type="EMBL" id="PKI80590.1"/>
    </source>
</evidence>
<accession>A0A2N1J203</accession>
<name>A0A2N1J203_9BACT</name>
<dbReference type="Proteomes" id="UP000233248">
    <property type="component" value="Unassembled WGS sequence"/>
</dbReference>
<evidence type="ECO:0000313" key="2">
    <source>
        <dbReference type="Proteomes" id="UP000233248"/>
    </source>
</evidence>
<dbReference type="GO" id="GO:0016884">
    <property type="term" value="F:carbon-nitrogen ligase activity, with glutamine as amido-N-donor"/>
    <property type="evidence" value="ECO:0007669"/>
    <property type="project" value="InterPro"/>
</dbReference>
<dbReference type="InterPro" id="IPR003789">
    <property type="entry name" value="Asn/Gln_tRNA_amidoTrase-B-like"/>
</dbReference>
<dbReference type="PANTHER" id="PTHR28055:SF1">
    <property type="entry name" value="ALTERED INHERITANCE OF MITOCHONDRIA PROTEIN 41, MITOCHONDRIAL"/>
    <property type="match status" value="1"/>
</dbReference>
<dbReference type="KEGG" id="ahs:AHALO_1740"/>
<dbReference type="Pfam" id="PF09424">
    <property type="entry name" value="YqeY"/>
    <property type="match status" value="1"/>
</dbReference>
<dbReference type="SUPFAM" id="SSF89095">
    <property type="entry name" value="GatB/YqeY motif"/>
    <property type="match status" value="1"/>
</dbReference>
<dbReference type="Gene3D" id="1.10.10.410">
    <property type="match status" value="1"/>
</dbReference>
<keyword evidence="2" id="KW-1185">Reference proteome</keyword>
<dbReference type="EMBL" id="NXIF01000032">
    <property type="protein sequence ID" value="PKI80590.1"/>
    <property type="molecule type" value="Genomic_DNA"/>
</dbReference>
<gene>
    <name evidence="1" type="ORF">CP960_08550</name>
</gene>
<proteinExistence type="predicted"/>
<keyword evidence="1" id="KW-0808">Transferase</keyword>
<comment type="caution">
    <text evidence="1">The sequence shown here is derived from an EMBL/GenBank/DDBJ whole genome shotgun (WGS) entry which is preliminary data.</text>
</comment>
<dbReference type="RefSeq" id="WP_101185000.1">
    <property type="nucleotide sequence ID" value="NZ_CP031218.1"/>
</dbReference>
<dbReference type="AlphaFoldDB" id="A0A2N1J203"/>
<reference evidence="1 2" key="1">
    <citation type="submission" date="2017-09" db="EMBL/GenBank/DDBJ databases">
        <title>Genomics of the genus Arcobacter.</title>
        <authorList>
            <person name="Perez-Cataluna A."/>
            <person name="Figueras M.J."/>
            <person name="Salas-Masso N."/>
        </authorList>
    </citation>
    <scope>NUCLEOTIDE SEQUENCE [LARGE SCALE GENOMIC DNA]</scope>
    <source>
        <strain evidence="1 2">DSM 18005</strain>
    </source>
</reference>
<protein>
    <submittedName>
        <fullName evidence="1">Glutamyl-tRNA amidotransferase</fullName>
    </submittedName>
</protein>
<dbReference type="InterPro" id="IPR023168">
    <property type="entry name" value="GatB_Yqey_C_2"/>
</dbReference>
<organism evidence="1 2">
    <name type="scientific">Malaciobacter halophilus</name>
    <dbReference type="NCBI Taxonomy" id="197482"/>
    <lineage>
        <taxon>Bacteria</taxon>
        <taxon>Pseudomonadati</taxon>
        <taxon>Campylobacterota</taxon>
        <taxon>Epsilonproteobacteria</taxon>
        <taxon>Campylobacterales</taxon>
        <taxon>Arcobacteraceae</taxon>
        <taxon>Malaciobacter</taxon>
    </lineage>
</organism>
<dbReference type="Gene3D" id="1.10.1510.10">
    <property type="entry name" value="Uncharacterised protein YqeY/AIM41 PF09424, N-terminal domain"/>
    <property type="match status" value="1"/>
</dbReference>
<dbReference type="InterPro" id="IPR019004">
    <property type="entry name" value="YqeY/Aim41"/>
</dbReference>
<dbReference type="InterPro" id="IPR042184">
    <property type="entry name" value="YqeY/Aim41_N"/>
</dbReference>
<sequence length="147" mass="16762">MSLKEQLKADLKDAMRAKELVKRDSIRAINTMIKQIEVDERKELSDEDILKLIQKGIKQREEAIIQYKEASRDELVQKEQEQIDVFKLYLPKQLTDEELEAGMKEVIAEVGAQTIKDMGKVMGAATKKFAGVADGKRINEMVKKLLA</sequence>